<dbReference type="AlphaFoldDB" id="A0A3E0DZB4"/>
<dbReference type="RefSeq" id="WP_115815078.1">
    <property type="nucleotide sequence ID" value="NZ_QUNI01000018.1"/>
</dbReference>
<keyword evidence="7" id="KW-1185">Reference proteome</keyword>
<dbReference type="Pfam" id="PF00246">
    <property type="entry name" value="Peptidase_M14"/>
    <property type="match status" value="1"/>
</dbReference>
<feature type="signal peptide" evidence="4">
    <location>
        <begin position="1"/>
        <end position="23"/>
    </location>
</feature>
<comment type="cofactor">
    <cofactor evidence="1">
        <name>Zn(2+)</name>
        <dbReference type="ChEBI" id="CHEBI:29105"/>
    </cofactor>
</comment>
<evidence type="ECO:0000256" key="1">
    <source>
        <dbReference type="ARBA" id="ARBA00001947"/>
    </source>
</evidence>
<feature type="active site" description="Proton donor/acceptor" evidence="3">
    <location>
        <position position="315"/>
    </location>
</feature>
<dbReference type="CDD" id="cd06241">
    <property type="entry name" value="M14-like"/>
    <property type="match status" value="1"/>
</dbReference>
<dbReference type="GO" id="GO:0004181">
    <property type="term" value="F:metallocarboxypeptidase activity"/>
    <property type="evidence" value="ECO:0007669"/>
    <property type="project" value="InterPro"/>
</dbReference>
<keyword evidence="6" id="KW-0378">Hydrolase</keyword>
<feature type="chain" id="PRO_5017677033" evidence="4">
    <location>
        <begin position="24"/>
        <end position="624"/>
    </location>
</feature>
<organism evidence="6 7">
    <name type="scientific">Flavobacterium aquicola</name>
    <dbReference type="NCBI Taxonomy" id="1682742"/>
    <lineage>
        <taxon>Bacteria</taxon>
        <taxon>Pseudomonadati</taxon>
        <taxon>Bacteroidota</taxon>
        <taxon>Flavobacteriia</taxon>
        <taxon>Flavobacteriales</taxon>
        <taxon>Flavobacteriaceae</taxon>
        <taxon>Flavobacterium</taxon>
    </lineage>
</organism>
<dbReference type="PANTHER" id="PTHR11705">
    <property type="entry name" value="PROTEASE FAMILY M14 CARBOXYPEPTIDASE A,B"/>
    <property type="match status" value="1"/>
</dbReference>
<evidence type="ECO:0000256" key="4">
    <source>
        <dbReference type="SAM" id="SignalP"/>
    </source>
</evidence>
<dbReference type="PANTHER" id="PTHR11705:SF145">
    <property type="entry name" value="PEPTIDASE M14 CARBOXYPEPTIDASE A DOMAIN-CONTAINING PROTEIN"/>
    <property type="match status" value="1"/>
</dbReference>
<dbReference type="GO" id="GO:0008270">
    <property type="term" value="F:zinc ion binding"/>
    <property type="evidence" value="ECO:0007669"/>
    <property type="project" value="InterPro"/>
</dbReference>
<dbReference type="GO" id="GO:0005615">
    <property type="term" value="C:extracellular space"/>
    <property type="evidence" value="ECO:0007669"/>
    <property type="project" value="TreeGrafter"/>
</dbReference>
<dbReference type="SMART" id="SM00631">
    <property type="entry name" value="Zn_pept"/>
    <property type="match status" value="1"/>
</dbReference>
<dbReference type="InterPro" id="IPR000834">
    <property type="entry name" value="Peptidase_M14"/>
</dbReference>
<comment type="similarity">
    <text evidence="2 3">Belongs to the peptidase M14 family.</text>
</comment>
<keyword evidence="6" id="KW-0645">Protease</keyword>
<name>A0A3E0DZB4_9FLAO</name>
<dbReference type="Gene3D" id="3.40.630.10">
    <property type="entry name" value="Zn peptidases"/>
    <property type="match status" value="1"/>
</dbReference>
<evidence type="ECO:0000256" key="3">
    <source>
        <dbReference type="PROSITE-ProRule" id="PRU01379"/>
    </source>
</evidence>
<gene>
    <name evidence="6" type="ORF">C8P67_1185</name>
</gene>
<sequence length="624" mass="70198">MTKKNNCPFLLYLFLLGSAIANAQSILPPEIEWHGKSESLIAKPNNPWITPTEKANFRTTPSYQETMIWLQKLDAASPLLKMISIGKSDEGRDINMIIASSDKNITAASLKSSAKPLLLVQAGIHSGEIDGKDAGMMLLRDIAFGNKKSLLDKVNFLFIPILSVDAHERSSAYNRPNQRGPENMGWRTNAQNLNLNRDYAKLDTKEIRAVIKVINDYDPEMYMDIHVTDGADYQYDITFGGIGQIGYSPAIEKWLSETYKPFTDKDLSANGHIPGALTNAFNDKEFSQGNVVTTGAPRFSDSYGDARHLASVLVENHSLKPFKQRVLGTYVLLESTLKLLANEGNSLHEITKKDKDIRPAKVPMAWKIPQMKQRTTFEALSTLQNSENAAKPADSITFLAIDSKIQKSAVTNSDYVEWLGRPVTMHIADYKSTEPIDFISRPKGYWIPASCGEIITRLKLHGITMTALTDAKEITVEMYRITDYKFQDENQAVKPFEGHMQVDAATKTEVRKQLFPAGSVYVSTDQPLGDLAMLLLETASKDSYFSWGFFLNIFQRTEYIEAYIMEPMAKKMLDDSPALQKEFEEKKANDAAFANNPSAILSWFYSKTKFYDERYLLYPIGRVL</sequence>
<evidence type="ECO:0000313" key="6">
    <source>
        <dbReference type="EMBL" id="REG90793.1"/>
    </source>
</evidence>
<evidence type="ECO:0000259" key="5">
    <source>
        <dbReference type="PROSITE" id="PS52035"/>
    </source>
</evidence>
<protein>
    <submittedName>
        <fullName evidence="6">Zinc carboxypeptidase</fullName>
    </submittedName>
</protein>
<evidence type="ECO:0000313" key="7">
    <source>
        <dbReference type="Proteomes" id="UP000257136"/>
    </source>
</evidence>
<comment type="caution">
    <text evidence="6">The sequence shown here is derived from an EMBL/GenBank/DDBJ whole genome shotgun (WGS) entry which is preliminary data.</text>
</comment>
<proteinExistence type="inferred from homology"/>
<dbReference type="GO" id="GO:0006508">
    <property type="term" value="P:proteolysis"/>
    <property type="evidence" value="ECO:0007669"/>
    <property type="project" value="InterPro"/>
</dbReference>
<dbReference type="EMBL" id="QUNI01000018">
    <property type="protein sequence ID" value="REG90793.1"/>
    <property type="molecule type" value="Genomic_DNA"/>
</dbReference>
<evidence type="ECO:0000256" key="2">
    <source>
        <dbReference type="ARBA" id="ARBA00005988"/>
    </source>
</evidence>
<keyword evidence="4" id="KW-0732">Signal</keyword>
<dbReference type="SUPFAM" id="SSF53187">
    <property type="entry name" value="Zn-dependent exopeptidases"/>
    <property type="match status" value="1"/>
</dbReference>
<dbReference type="OrthoDB" id="9767214at2"/>
<dbReference type="Proteomes" id="UP000257136">
    <property type="component" value="Unassembled WGS sequence"/>
</dbReference>
<reference evidence="6 7" key="1">
    <citation type="submission" date="2018-08" db="EMBL/GenBank/DDBJ databases">
        <title>Genomic Encyclopedia of Archaeal and Bacterial Type Strains, Phase II (KMG-II): from individual species to whole genera.</title>
        <authorList>
            <person name="Goeker M."/>
        </authorList>
    </citation>
    <scope>NUCLEOTIDE SEQUENCE [LARGE SCALE GENOMIC DNA]</scope>
    <source>
        <strain evidence="6 7">DSM 100880</strain>
    </source>
</reference>
<feature type="domain" description="Peptidase M14" evidence="5">
    <location>
        <begin position="59"/>
        <end position="340"/>
    </location>
</feature>
<keyword evidence="6" id="KW-0121">Carboxypeptidase</keyword>
<dbReference type="PROSITE" id="PS52035">
    <property type="entry name" value="PEPTIDASE_M14"/>
    <property type="match status" value="1"/>
</dbReference>
<accession>A0A3E0DZB4</accession>